<dbReference type="RefSeq" id="XP_008612919.1">
    <property type="nucleotide sequence ID" value="XM_008614697.1"/>
</dbReference>
<dbReference type="InterPro" id="IPR045270">
    <property type="entry name" value="STKc_AGC"/>
</dbReference>
<keyword evidence="3" id="KW-0597">Phosphoprotein</keyword>
<dbReference type="PROSITE" id="PS50011">
    <property type="entry name" value="PROTEIN_KINASE_DOM"/>
    <property type="match status" value="1"/>
</dbReference>
<evidence type="ECO:0000256" key="3">
    <source>
        <dbReference type="ARBA" id="ARBA00022553"/>
    </source>
</evidence>
<evidence type="ECO:0000259" key="11">
    <source>
        <dbReference type="PROSITE" id="PS50011"/>
    </source>
</evidence>
<dbReference type="Gene3D" id="1.10.510.10">
    <property type="entry name" value="Transferase(Phosphotransferase) domain 1"/>
    <property type="match status" value="1"/>
</dbReference>
<evidence type="ECO:0000256" key="1">
    <source>
        <dbReference type="ARBA" id="ARBA00006935"/>
    </source>
</evidence>
<evidence type="ECO:0000313" key="13">
    <source>
        <dbReference type="EMBL" id="EQC33696.1"/>
    </source>
</evidence>
<evidence type="ECO:0000256" key="7">
    <source>
        <dbReference type="ARBA" id="ARBA00022840"/>
    </source>
</evidence>
<proteinExistence type="inferred from homology"/>
<dbReference type="GO" id="GO:0004674">
    <property type="term" value="F:protein serine/threonine kinase activity"/>
    <property type="evidence" value="ECO:0007669"/>
    <property type="project" value="UniProtKB-KW"/>
</dbReference>
<organism evidence="13 14">
    <name type="scientific">Saprolegnia diclina (strain VS20)</name>
    <dbReference type="NCBI Taxonomy" id="1156394"/>
    <lineage>
        <taxon>Eukaryota</taxon>
        <taxon>Sar</taxon>
        <taxon>Stramenopiles</taxon>
        <taxon>Oomycota</taxon>
        <taxon>Saprolegniomycetes</taxon>
        <taxon>Saprolegniales</taxon>
        <taxon>Saprolegniaceae</taxon>
        <taxon>Saprolegnia</taxon>
    </lineage>
</organism>
<dbReference type="Gene3D" id="3.10.450.50">
    <property type="match status" value="1"/>
</dbReference>
<keyword evidence="14" id="KW-1185">Reference proteome</keyword>
<dbReference type="InterPro" id="IPR000719">
    <property type="entry name" value="Prot_kinase_dom"/>
</dbReference>
<feature type="region of interest" description="Disordered" evidence="9">
    <location>
        <begin position="725"/>
        <end position="857"/>
    </location>
</feature>
<dbReference type="FunFam" id="1.10.510.10:FF:000008">
    <property type="entry name" value="Non-specific serine/threonine protein kinase"/>
    <property type="match status" value="1"/>
</dbReference>
<keyword evidence="6 13" id="KW-0418">Kinase</keyword>
<reference evidence="13 14" key="1">
    <citation type="submission" date="2012-04" db="EMBL/GenBank/DDBJ databases">
        <title>The Genome Sequence of Saprolegnia declina VS20.</title>
        <authorList>
            <consortium name="The Broad Institute Genome Sequencing Platform"/>
            <person name="Russ C."/>
            <person name="Nusbaum C."/>
            <person name="Tyler B."/>
            <person name="van West P."/>
            <person name="Dieguez-Uribeondo J."/>
            <person name="de Bruijn I."/>
            <person name="Tripathy S."/>
            <person name="Jiang R."/>
            <person name="Young S.K."/>
            <person name="Zeng Q."/>
            <person name="Gargeya S."/>
            <person name="Fitzgerald M."/>
            <person name="Haas B."/>
            <person name="Abouelleil A."/>
            <person name="Alvarado L."/>
            <person name="Arachchi H.M."/>
            <person name="Berlin A."/>
            <person name="Chapman S.B."/>
            <person name="Goldberg J."/>
            <person name="Griggs A."/>
            <person name="Gujja S."/>
            <person name="Hansen M."/>
            <person name="Howarth C."/>
            <person name="Imamovic A."/>
            <person name="Larimer J."/>
            <person name="McCowen C."/>
            <person name="Montmayeur A."/>
            <person name="Murphy C."/>
            <person name="Neiman D."/>
            <person name="Pearson M."/>
            <person name="Priest M."/>
            <person name="Roberts A."/>
            <person name="Saif S."/>
            <person name="Shea T."/>
            <person name="Sisk P."/>
            <person name="Sykes S."/>
            <person name="Wortman J."/>
            <person name="Nusbaum C."/>
            <person name="Birren B."/>
        </authorList>
    </citation>
    <scope>NUCLEOTIDE SEQUENCE [LARGE SCALE GENOMIC DNA]</scope>
    <source>
        <strain evidence="13 14">VS20</strain>
    </source>
</reference>
<comment type="similarity">
    <text evidence="1">Belongs to the protein kinase superfamily. AGC Ser/Thr protein kinase family. RAC subfamily.</text>
</comment>
<dbReference type="FunFam" id="3.30.200.20:FF:000416">
    <property type="entry name" value="AGC/AKT protein kinase"/>
    <property type="match status" value="1"/>
</dbReference>
<evidence type="ECO:0000256" key="2">
    <source>
        <dbReference type="ARBA" id="ARBA00022527"/>
    </source>
</evidence>
<feature type="binding site" evidence="8">
    <location>
        <position position="374"/>
    </location>
    <ligand>
        <name>ATP</name>
        <dbReference type="ChEBI" id="CHEBI:30616"/>
    </ligand>
</feature>
<dbReference type="InterPro" id="IPR008271">
    <property type="entry name" value="Ser/Thr_kinase_AS"/>
</dbReference>
<dbReference type="InterPro" id="IPR001849">
    <property type="entry name" value="PH_domain"/>
</dbReference>
<feature type="domain" description="AGC-kinase C-terminal" evidence="12">
    <location>
        <begin position="606"/>
        <end position="700"/>
    </location>
</feature>
<dbReference type="GeneID" id="19949527"/>
<dbReference type="InterPro" id="IPR011993">
    <property type="entry name" value="PH-like_dom_sf"/>
</dbReference>
<dbReference type="Pfam" id="PF00169">
    <property type="entry name" value="PH"/>
    <property type="match status" value="1"/>
</dbReference>
<dbReference type="PROSITE" id="PS00107">
    <property type="entry name" value="PROTEIN_KINASE_ATP"/>
    <property type="match status" value="1"/>
</dbReference>
<dbReference type="OrthoDB" id="185175at2759"/>
<dbReference type="InterPro" id="IPR000961">
    <property type="entry name" value="AGC-kinase_C"/>
</dbReference>
<dbReference type="InterPro" id="IPR017441">
    <property type="entry name" value="Protein_kinase_ATP_BS"/>
</dbReference>
<accession>T0QG28</accession>
<feature type="compositionally biased region" description="Basic and acidic residues" evidence="9">
    <location>
        <begin position="824"/>
        <end position="839"/>
    </location>
</feature>
<dbReference type="VEuPathDB" id="FungiDB:SDRG_08800"/>
<evidence type="ECO:0000256" key="5">
    <source>
        <dbReference type="ARBA" id="ARBA00022741"/>
    </source>
</evidence>
<dbReference type="OMA" id="PIVEWEG"/>
<dbReference type="CDD" id="cd00821">
    <property type="entry name" value="PH"/>
    <property type="match status" value="1"/>
</dbReference>
<dbReference type="Proteomes" id="UP000030762">
    <property type="component" value="Unassembled WGS sequence"/>
</dbReference>
<gene>
    <name evidence="13" type="ORF">SDRG_08800</name>
</gene>
<protein>
    <submittedName>
        <fullName evidence="13">AGC/AKT protein kinase</fullName>
    </submittedName>
</protein>
<sequence>MGNEASQMGGNALDMSSRNLSSTCLAGMDEPGAGLRSAPFLSETSYDASRAENLESLDLQSGFEWEGFVSKKGHLVRNWKLRYFTLESNLLSYYESKEDARKRRHLKGRVHLTRVHIIEGKSAHGYDFTFDTQEGKPFHVSTTTELDQIAWVKVMQAGIDWFNLNNAGQSIYGSSLLSKTPFCNAETLYSLYRRVLSNEPNLVDEFLAFFNKDLVFSSYYPRKFPFHGDFFGREGILFFLSTFRESMDILEFTISDVTMERDGKVATIKGHEKLRSKQNGADVVQPWVHRIRFGPYGKIIRLKIEIDTKMAKGNWNALGMQTIYPEEVIAAMRSTRALSISLQDFTVYNVIGKGGFGTVVSAVKKSDGQIYALKILEKGKMTKYDIESSFTEMRVAQNIHHPFIAGLRIAFQSQTKLFLGMHYYNGGDLFHHMSKGSSSRISAARAKFYTAELVLGIHHLHQHDILYRDIKPENVMIDADGHIALVDFGLAKLHVSEFKGAKTMAGSPQYTAPELLLPKAKRSYGKAADWWSLGILLYEMSIGKSPFFDSNIEKMYQKIQNDPVMFPPTPETSRELQDLLLGLLRKDPHQRYGSAISDILQHPYFADINWDKLLQKKIEAPWKPHLTSTLDVKYVDSEFTELDVSEEVMSPTDKASKNILFDKFERIFVPRSQRKTPAPAQDPTFKDFTYFCEDPNALVAVESLVDELHTKDTVASRRGADAIVSADGLDDGNGTPLSSFIANDRPDLGASPDIYPMDPHLNPPYNSTMPGTSSSRRLEEFRHQSNSSNGASNGLGTPPKPMDRLPPRATSVPLLPPKPTQRASDVKKHEDAADVEIFRRAPVTPSSSSAAPNANASLTPAATPVFFRNSFRHSFRSDPSA</sequence>
<evidence type="ECO:0000313" key="14">
    <source>
        <dbReference type="Proteomes" id="UP000030762"/>
    </source>
</evidence>
<dbReference type="InterPro" id="IPR032710">
    <property type="entry name" value="NTF2-like_dom_sf"/>
</dbReference>
<dbReference type="PROSITE" id="PS50003">
    <property type="entry name" value="PH_DOMAIN"/>
    <property type="match status" value="1"/>
</dbReference>
<feature type="domain" description="PH" evidence="10">
    <location>
        <begin position="62"/>
        <end position="160"/>
    </location>
</feature>
<dbReference type="SUPFAM" id="SSF54427">
    <property type="entry name" value="NTF2-like"/>
    <property type="match status" value="1"/>
</dbReference>
<feature type="compositionally biased region" description="Low complexity" evidence="9">
    <location>
        <begin position="785"/>
        <end position="796"/>
    </location>
</feature>
<dbReference type="PROSITE" id="PS51285">
    <property type="entry name" value="AGC_KINASE_CTER"/>
    <property type="match status" value="1"/>
</dbReference>
<dbReference type="InParanoid" id="T0QG28"/>
<dbReference type="InterPro" id="IPR011009">
    <property type="entry name" value="Kinase-like_dom_sf"/>
</dbReference>
<dbReference type="CDD" id="cd05123">
    <property type="entry name" value="STKc_AGC"/>
    <property type="match status" value="1"/>
</dbReference>
<dbReference type="SMART" id="SM00233">
    <property type="entry name" value="PH"/>
    <property type="match status" value="1"/>
</dbReference>
<dbReference type="EMBL" id="JH767158">
    <property type="protein sequence ID" value="EQC33696.1"/>
    <property type="molecule type" value="Genomic_DNA"/>
</dbReference>
<evidence type="ECO:0000259" key="12">
    <source>
        <dbReference type="PROSITE" id="PS51285"/>
    </source>
</evidence>
<evidence type="ECO:0000256" key="8">
    <source>
        <dbReference type="PROSITE-ProRule" id="PRU10141"/>
    </source>
</evidence>
<evidence type="ECO:0000259" key="10">
    <source>
        <dbReference type="PROSITE" id="PS50003"/>
    </source>
</evidence>
<name>T0QG28_SAPDV</name>
<evidence type="ECO:0000256" key="4">
    <source>
        <dbReference type="ARBA" id="ARBA00022679"/>
    </source>
</evidence>
<dbReference type="Gene3D" id="2.30.29.30">
    <property type="entry name" value="Pleckstrin-homology domain (PH domain)/Phosphotyrosine-binding domain (PTB)"/>
    <property type="match status" value="1"/>
</dbReference>
<dbReference type="GO" id="GO:0005524">
    <property type="term" value="F:ATP binding"/>
    <property type="evidence" value="ECO:0007669"/>
    <property type="project" value="UniProtKB-UniRule"/>
</dbReference>
<feature type="domain" description="Protein kinase" evidence="11">
    <location>
        <begin position="345"/>
        <end position="605"/>
    </location>
</feature>
<dbReference type="SMART" id="SM00220">
    <property type="entry name" value="S_TKc"/>
    <property type="match status" value="1"/>
</dbReference>
<dbReference type="STRING" id="1156394.T0QG28"/>
<evidence type="ECO:0000256" key="6">
    <source>
        <dbReference type="ARBA" id="ARBA00022777"/>
    </source>
</evidence>
<keyword evidence="7 8" id="KW-0067">ATP-binding</keyword>
<dbReference type="SUPFAM" id="SSF50729">
    <property type="entry name" value="PH domain-like"/>
    <property type="match status" value="1"/>
</dbReference>
<dbReference type="PANTHER" id="PTHR24351">
    <property type="entry name" value="RIBOSOMAL PROTEIN S6 KINASE"/>
    <property type="match status" value="1"/>
</dbReference>
<feature type="compositionally biased region" description="Polar residues" evidence="9">
    <location>
        <begin position="764"/>
        <end position="775"/>
    </location>
</feature>
<dbReference type="SMART" id="SM00133">
    <property type="entry name" value="S_TK_X"/>
    <property type="match status" value="1"/>
</dbReference>
<keyword evidence="5 8" id="KW-0547">Nucleotide-binding</keyword>
<keyword evidence="2" id="KW-0723">Serine/threonine-protein kinase</keyword>
<dbReference type="SUPFAM" id="SSF56112">
    <property type="entry name" value="Protein kinase-like (PK-like)"/>
    <property type="match status" value="1"/>
</dbReference>
<dbReference type="AlphaFoldDB" id="T0QG28"/>
<keyword evidence="4" id="KW-0808">Transferase</keyword>
<dbReference type="eggNOG" id="KOG0690">
    <property type="taxonomic scope" value="Eukaryota"/>
</dbReference>
<dbReference type="Pfam" id="PF00069">
    <property type="entry name" value="Pkinase"/>
    <property type="match status" value="1"/>
</dbReference>
<dbReference type="PROSITE" id="PS00108">
    <property type="entry name" value="PROTEIN_KINASE_ST"/>
    <property type="match status" value="1"/>
</dbReference>
<dbReference type="Gene3D" id="3.30.200.20">
    <property type="entry name" value="Phosphorylase Kinase, domain 1"/>
    <property type="match status" value="1"/>
</dbReference>
<evidence type="ECO:0000256" key="9">
    <source>
        <dbReference type="SAM" id="MobiDB-lite"/>
    </source>
</evidence>
<feature type="compositionally biased region" description="Low complexity" evidence="9">
    <location>
        <begin position="841"/>
        <end position="857"/>
    </location>
</feature>